<dbReference type="AlphaFoldDB" id="A0A484QJW2"/>
<evidence type="ECO:0000313" key="7">
    <source>
        <dbReference type="EMBL" id="VFR37109.1"/>
    </source>
</evidence>
<proteinExistence type="predicted"/>
<dbReference type="EMBL" id="CAADIB010000016">
    <property type="protein sequence ID" value="VFR37109.1"/>
    <property type="molecule type" value="Genomic_DNA"/>
</dbReference>
<gene>
    <name evidence="7" type="ORF">ANDO2_3028</name>
</gene>
<dbReference type="InterPro" id="IPR025423">
    <property type="entry name" value="TMEM205-like"/>
</dbReference>
<evidence type="ECO:0000256" key="1">
    <source>
        <dbReference type="ARBA" id="ARBA00004370"/>
    </source>
</evidence>
<evidence type="ECO:0000256" key="2">
    <source>
        <dbReference type="ARBA" id="ARBA00022692"/>
    </source>
</evidence>
<dbReference type="Pfam" id="PF13664">
    <property type="entry name" value="DUF4149"/>
    <property type="match status" value="1"/>
</dbReference>
<keyword evidence="3 5" id="KW-1133">Transmembrane helix</keyword>
<feature type="domain" description="TMEM205-like" evidence="6">
    <location>
        <begin position="9"/>
        <end position="97"/>
    </location>
</feature>
<keyword evidence="4 5" id="KW-0472">Membrane</keyword>
<evidence type="ECO:0000256" key="4">
    <source>
        <dbReference type="ARBA" id="ARBA00023136"/>
    </source>
</evidence>
<dbReference type="GO" id="GO:0016020">
    <property type="term" value="C:membrane"/>
    <property type="evidence" value="ECO:0007669"/>
    <property type="project" value="UniProtKB-SubCell"/>
</dbReference>
<feature type="transmembrane region" description="Helical" evidence="5">
    <location>
        <begin position="12"/>
        <end position="32"/>
    </location>
</feature>
<name>A0A484QJW2_9ZZZZ</name>
<sequence length="142" mass="14723">MSKVLVRVLAALWVGALWCVGVLVAPTLFATLSPADAGMMVGKLFFGLASFGLVAAVLMLLLDRLGGGELLGRAGRLAAMLMAVGVGVGYFGLKPLIDHGRVLLAAGITPPPWADFGLLHGVSSLIYFLVALLGLRLVAVLR</sequence>
<evidence type="ECO:0000256" key="5">
    <source>
        <dbReference type="SAM" id="Phobius"/>
    </source>
</evidence>
<evidence type="ECO:0000259" key="6">
    <source>
        <dbReference type="Pfam" id="PF13664"/>
    </source>
</evidence>
<accession>A0A484QJW2</accession>
<keyword evidence="2 5" id="KW-0812">Transmembrane</keyword>
<feature type="transmembrane region" description="Helical" evidence="5">
    <location>
        <begin position="44"/>
        <end position="62"/>
    </location>
</feature>
<protein>
    <submittedName>
        <fullName evidence="7">Probable transmembrane protein</fullName>
    </submittedName>
</protein>
<evidence type="ECO:0000256" key="3">
    <source>
        <dbReference type="ARBA" id="ARBA00022989"/>
    </source>
</evidence>
<reference evidence="7" key="1">
    <citation type="submission" date="2019-03" db="EMBL/GenBank/DDBJ databases">
        <authorList>
            <person name="Danneels B."/>
        </authorList>
    </citation>
    <scope>NUCLEOTIDE SEQUENCE</scope>
</reference>
<organism evidence="7">
    <name type="scientific">plant metagenome</name>
    <dbReference type="NCBI Taxonomy" id="1297885"/>
    <lineage>
        <taxon>unclassified sequences</taxon>
        <taxon>metagenomes</taxon>
        <taxon>organismal metagenomes</taxon>
    </lineage>
</organism>
<feature type="transmembrane region" description="Helical" evidence="5">
    <location>
        <begin position="113"/>
        <end position="139"/>
    </location>
</feature>
<feature type="transmembrane region" description="Helical" evidence="5">
    <location>
        <begin position="74"/>
        <end position="93"/>
    </location>
</feature>
<comment type="subcellular location">
    <subcellularLocation>
        <location evidence="1">Membrane</location>
    </subcellularLocation>
</comment>